<evidence type="ECO:0000313" key="3">
    <source>
        <dbReference type="Proteomes" id="UP001206925"/>
    </source>
</evidence>
<gene>
    <name evidence="2" type="ORF">M8C21_007420</name>
</gene>
<dbReference type="SMART" id="SM00239">
    <property type="entry name" value="C2"/>
    <property type="match status" value="1"/>
</dbReference>
<dbReference type="Gene3D" id="2.60.40.150">
    <property type="entry name" value="C2 domain"/>
    <property type="match status" value="1"/>
</dbReference>
<feature type="domain" description="C2" evidence="1">
    <location>
        <begin position="170"/>
        <end position="289"/>
    </location>
</feature>
<reference evidence="2" key="1">
    <citation type="submission" date="2022-06" db="EMBL/GenBank/DDBJ databases">
        <title>Uncovering the hologenomic basis of an extraordinary plant invasion.</title>
        <authorList>
            <person name="Bieker V.C."/>
            <person name="Martin M.D."/>
            <person name="Gilbert T."/>
            <person name="Hodgins K."/>
            <person name="Battlay P."/>
            <person name="Petersen B."/>
            <person name="Wilson J."/>
        </authorList>
    </citation>
    <scope>NUCLEOTIDE SEQUENCE</scope>
    <source>
        <strain evidence="2">AA19_3_7</strain>
        <tissue evidence="2">Leaf</tissue>
    </source>
</reference>
<dbReference type="PANTHER" id="PTHR10774">
    <property type="entry name" value="EXTENDED SYNAPTOTAGMIN-RELATED"/>
    <property type="match status" value="1"/>
</dbReference>
<dbReference type="EMBL" id="JAMZMK010009113">
    <property type="protein sequence ID" value="KAI7737111.1"/>
    <property type="molecule type" value="Genomic_DNA"/>
</dbReference>
<evidence type="ECO:0000259" key="1">
    <source>
        <dbReference type="PROSITE" id="PS50004"/>
    </source>
</evidence>
<dbReference type="AlphaFoldDB" id="A0AAD5GE57"/>
<dbReference type="PANTHER" id="PTHR10774:SF188">
    <property type="entry name" value="SYNAPTOTAGMIN-2"/>
    <property type="match status" value="1"/>
</dbReference>
<dbReference type="InterPro" id="IPR035892">
    <property type="entry name" value="C2_domain_sf"/>
</dbReference>
<keyword evidence="3" id="KW-1185">Reference proteome</keyword>
<comment type="caution">
    <text evidence="2">The sequence shown here is derived from an EMBL/GenBank/DDBJ whole genome shotgun (WGS) entry which is preliminary data.</text>
</comment>
<dbReference type="SUPFAM" id="SSF49562">
    <property type="entry name" value="C2 domain (Calcium/lipid-binding domain, CaLB)"/>
    <property type="match status" value="2"/>
</dbReference>
<sequence>MDIAYRCLSRERKERPLMIEIVNALVMALNIQEKADGKVAIDGVGILNVKLLGIREYGEKNPSDVSNDYLILDLSHTSDDPQRVKVEGNEVFTLYVEKYFEQHLNIVVNKVESVNKHRYVGNASMKLRDVNPEIPQTFNLSMWDEPVWDEKYVGDLKVEVLYKCLAYNDHIPTISRSDQKAPIGIPKDGGLLVVIIHSASSMRRRHQHTSIKLCINGELRNTPSMMNTWTPTWLQEFTFMLEQPPTNDKLHLEVINNDDSWTVNEKESLGCTDISLADVVERKHTHETCEIFGFASRVSDFNHTRLTLELRWITSD</sequence>
<dbReference type="GO" id="GO:0008289">
    <property type="term" value="F:lipid binding"/>
    <property type="evidence" value="ECO:0007669"/>
    <property type="project" value="InterPro"/>
</dbReference>
<dbReference type="Proteomes" id="UP001206925">
    <property type="component" value="Unassembled WGS sequence"/>
</dbReference>
<name>A0AAD5GE57_AMBAR</name>
<protein>
    <recommendedName>
        <fullName evidence="1">C2 domain-containing protein</fullName>
    </recommendedName>
</protein>
<proteinExistence type="predicted"/>
<dbReference type="Pfam" id="PF00168">
    <property type="entry name" value="C2"/>
    <property type="match status" value="2"/>
</dbReference>
<dbReference type="InterPro" id="IPR000008">
    <property type="entry name" value="C2_dom"/>
</dbReference>
<dbReference type="GO" id="GO:0005783">
    <property type="term" value="C:endoplasmic reticulum"/>
    <property type="evidence" value="ECO:0007669"/>
    <property type="project" value="TreeGrafter"/>
</dbReference>
<organism evidence="2 3">
    <name type="scientific">Ambrosia artemisiifolia</name>
    <name type="common">Common ragweed</name>
    <dbReference type="NCBI Taxonomy" id="4212"/>
    <lineage>
        <taxon>Eukaryota</taxon>
        <taxon>Viridiplantae</taxon>
        <taxon>Streptophyta</taxon>
        <taxon>Embryophyta</taxon>
        <taxon>Tracheophyta</taxon>
        <taxon>Spermatophyta</taxon>
        <taxon>Magnoliopsida</taxon>
        <taxon>eudicotyledons</taxon>
        <taxon>Gunneridae</taxon>
        <taxon>Pentapetalae</taxon>
        <taxon>asterids</taxon>
        <taxon>campanulids</taxon>
        <taxon>Asterales</taxon>
        <taxon>Asteraceae</taxon>
        <taxon>Asteroideae</taxon>
        <taxon>Heliantheae alliance</taxon>
        <taxon>Heliantheae</taxon>
        <taxon>Ambrosia</taxon>
    </lineage>
</organism>
<dbReference type="PROSITE" id="PS50004">
    <property type="entry name" value="C2"/>
    <property type="match status" value="1"/>
</dbReference>
<evidence type="ECO:0000313" key="2">
    <source>
        <dbReference type="EMBL" id="KAI7737111.1"/>
    </source>
</evidence>
<accession>A0AAD5GE57</accession>
<dbReference type="CDD" id="cd00030">
    <property type="entry name" value="C2"/>
    <property type="match status" value="1"/>
</dbReference>
<dbReference type="InterPro" id="IPR045050">
    <property type="entry name" value="Synaptotagmin_plant"/>
</dbReference>